<dbReference type="InterPro" id="IPR005333">
    <property type="entry name" value="Transcription_factor_TCP"/>
</dbReference>
<sequence>MLQQRELQYVNRVGKYVDQQVEHVDVPLCDKTYDHNTNHTESGWKSCCHSLELALKKGGKKKVGETKRRRENSRVSLQGHGGHVSRPIERKERHNKVSTSRGPRDRRVRLSAYTAIQFYDVQDRLGYDRPSKAVDWLIEKAKAAIASLEDQPGQNYELADFCNSVTQTEEGVSQEKINQLQHYQGCNIEAQQPLKEITMNNEIIFSMAGGTTSFSSQYQDCLTENNLQPSKASNFHCHQLNPIDFVGELSRPTNLSTLSTVFMDLNSCSFNDEEDFSEDGKDNLRALVLNFPFGEECPLICSRHSAKGDATQAARSVKQSGKAKKAIPAISITFVATLGSILHIYVCVYDQDTKEPIPWVAVEIAEAYVQSFMLVEKGERGHKRVKQNLSKNDIHTRERHNKEEAGSKEGEDRDKVYKMKVERLRRKGLVPMAIDVVNRSAEEAIREGHKGFEISTKVATETAEQTMSLSDGNVLPFPILIFF</sequence>
<dbReference type="Pfam" id="PF03634">
    <property type="entry name" value="TCP"/>
    <property type="match status" value="1"/>
</dbReference>
<proteinExistence type="predicted"/>
<evidence type="ECO:0000256" key="2">
    <source>
        <dbReference type="ARBA" id="ARBA00023015"/>
    </source>
</evidence>
<reference evidence="8 9" key="1">
    <citation type="journal article" date="2020" name="bioRxiv">
        <title>Sequence and annotation of 42 cannabis genomes reveals extensive copy number variation in cannabinoid synthesis and pathogen resistance genes.</title>
        <authorList>
            <person name="Mckernan K.J."/>
            <person name="Helbert Y."/>
            <person name="Kane L.T."/>
            <person name="Ebling H."/>
            <person name="Zhang L."/>
            <person name="Liu B."/>
            <person name="Eaton Z."/>
            <person name="Mclaughlin S."/>
            <person name="Kingan S."/>
            <person name="Baybayan P."/>
            <person name="Concepcion G."/>
            <person name="Jordan M."/>
            <person name="Riva A."/>
            <person name="Barbazuk W."/>
            <person name="Harkins T."/>
        </authorList>
    </citation>
    <scope>NUCLEOTIDE SEQUENCE [LARGE SCALE GENOMIC DNA]</scope>
    <source>
        <strain evidence="9">cv. Jamaican Lion 4</strain>
        <tissue evidence="8">Leaf</tissue>
    </source>
</reference>
<keyword evidence="2" id="KW-0805">Transcription regulation</keyword>
<keyword evidence="4" id="KW-0804">Transcription</keyword>
<evidence type="ECO:0000256" key="6">
    <source>
        <dbReference type="SAM" id="MobiDB-lite"/>
    </source>
</evidence>
<dbReference type="PANTHER" id="PTHR31072:SF93">
    <property type="entry name" value="TRANSCRIPTION FACTOR TCP24"/>
    <property type="match status" value="1"/>
</dbReference>
<feature type="domain" description="TCP" evidence="7">
    <location>
        <begin position="90"/>
        <end position="148"/>
    </location>
</feature>
<keyword evidence="3" id="KW-0238">DNA-binding</keyword>
<evidence type="ECO:0000313" key="9">
    <source>
        <dbReference type="Proteomes" id="UP000525078"/>
    </source>
</evidence>
<evidence type="ECO:0000256" key="5">
    <source>
        <dbReference type="ARBA" id="ARBA00023242"/>
    </source>
</evidence>
<evidence type="ECO:0000313" key="8">
    <source>
        <dbReference type="EMBL" id="KAF4388860.1"/>
    </source>
</evidence>
<feature type="region of interest" description="Disordered" evidence="6">
    <location>
        <begin position="59"/>
        <end position="105"/>
    </location>
</feature>
<dbReference type="GO" id="GO:0003700">
    <property type="term" value="F:DNA-binding transcription factor activity"/>
    <property type="evidence" value="ECO:0007669"/>
    <property type="project" value="InterPro"/>
</dbReference>
<keyword evidence="5" id="KW-0539">Nucleus</keyword>
<gene>
    <name evidence="8" type="ORF">F8388_019039</name>
</gene>
<dbReference type="PROSITE" id="PS51369">
    <property type="entry name" value="TCP"/>
    <property type="match status" value="1"/>
</dbReference>
<evidence type="ECO:0000256" key="4">
    <source>
        <dbReference type="ARBA" id="ARBA00023163"/>
    </source>
</evidence>
<name>A0A7J6H2J2_CANSA</name>
<accession>A0A7J6H2J2</accession>
<evidence type="ECO:0000256" key="1">
    <source>
        <dbReference type="ARBA" id="ARBA00004123"/>
    </source>
</evidence>
<dbReference type="PANTHER" id="PTHR31072">
    <property type="entry name" value="TRANSCRIPTION FACTOR TCP4-RELATED"/>
    <property type="match status" value="1"/>
</dbReference>
<feature type="region of interest" description="Disordered" evidence="6">
    <location>
        <begin position="383"/>
        <end position="412"/>
    </location>
</feature>
<dbReference type="Proteomes" id="UP000525078">
    <property type="component" value="Unassembled WGS sequence"/>
</dbReference>
<dbReference type="GO" id="GO:0043565">
    <property type="term" value="F:sequence-specific DNA binding"/>
    <property type="evidence" value="ECO:0007669"/>
    <property type="project" value="TreeGrafter"/>
</dbReference>
<evidence type="ECO:0000259" key="7">
    <source>
        <dbReference type="PROSITE" id="PS51369"/>
    </source>
</evidence>
<dbReference type="GO" id="GO:0005634">
    <property type="term" value="C:nucleus"/>
    <property type="evidence" value="ECO:0007669"/>
    <property type="project" value="UniProtKB-SubCell"/>
</dbReference>
<dbReference type="AlphaFoldDB" id="A0A7J6H2J2"/>
<organism evidence="8 9">
    <name type="scientific">Cannabis sativa</name>
    <name type="common">Hemp</name>
    <name type="synonym">Marijuana</name>
    <dbReference type="NCBI Taxonomy" id="3483"/>
    <lineage>
        <taxon>Eukaryota</taxon>
        <taxon>Viridiplantae</taxon>
        <taxon>Streptophyta</taxon>
        <taxon>Embryophyta</taxon>
        <taxon>Tracheophyta</taxon>
        <taxon>Spermatophyta</taxon>
        <taxon>Magnoliopsida</taxon>
        <taxon>eudicotyledons</taxon>
        <taxon>Gunneridae</taxon>
        <taxon>Pentapetalae</taxon>
        <taxon>rosids</taxon>
        <taxon>fabids</taxon>
        <taxon>Rosales</taxon>
        <taxon>Cannabaceae</taxon>
        <taxon>Cannabis</taxon>
    </lineage>
</organism>
<protein>
    <recommendedName>
        <fullName evidence="7">TCP domain-containing protein</fullName>
    </recommendedName>
</protein>
<feature type="compositionally biased region" description="Basic and acidic residues" evidence="6">
    <location>
        <begin position="392"/>
        <end position="412"/>
    </location>
</feature>
<comment type="caution">
    <text evidence="8">The sequence shown here is derived from an EMBL/GenBank/DDBJ whole genome shotgun (WGS) entry which is preliminary data.</text>
</comment>
<dbReference type="InterPro" id="IPR017887">
    <property type="entry name" value="TF_TCP_subgr"/>
</dbReference>
<evidence type="ECO:0000256" key="3">
    <source>
        <dbReference type="ARBA" id="ARBA00023125"/>
    </source>
</evidence>
<comment type="subcellular location">
    <subcellularLocation>
        <location evidence="1">Nucleus</location>
    </subcellularLocation>
</comment>
<dbReference type="EMBL" id="JAATIP010000033">
    <property type="protein sequence ID" value="KAF4388860.1"/>
    <property type="molecule type" value="Genomic_DNA"/>
</dbReference>